<dbReference type="Proteomes" id="UP000199572">
    <property type="component" value="Unassembled WGS sequence"/>
</dbReference>
<evidence type="ECO:0000256" key="1">
    <source>
        <dbReference type="SAM" id="Phobius"/>
    </source>
</evidence>
<dbReference type="EMBL" id="FOGG01000034">
    <property type="protein sequence ID" value="SES13123.1"/>
    <property type="molecule type" value="Genomic_DNA"/>
</dbReference>
<keyword evidence="3" id="KW-1185">Reference proteome</keyword>
<keyword evidence="1" id="KW-0472">Membrane</keyword>
<reference evidence="2 3" key="1">
    <citation type="submission" date="2016-10" db="EMBL/GenBank/DDBJ databases">
        <authorList>
            <person name="de Groot N.N."/>
        </authorList>
    </citation>
    <scope>NUCLEOTIDE SEQUENCE [LARGE SCALE GENOMIC DNA]</scope>
    <source>
        <strain evidence="2 3">DSM 18610</strain>
    </source>
</reference>
<evidence type="ECO:0000313" key="2">
    <source>
        <dbReference type="EMBL" id="SES13123.1"/>
    </source>
</evidence>
<gene>
    <name evidence="2" type="ORF">SAMN04488023_13419</name>
</gene>
<dbReference type="AlphaFoldDB" id="A0A1H9UVU3"/>
<protein>
    <submittedName>
        <fullName evidence="2">Uncharacterized protein</fullName>
    </submittedName>
</protein>
<proteinExistence type="predicted"/>
<feature type="transmembrane region" description="Helical" evidence="1">
    <location>
        <begin position="91"/>
        <end position="109"/>
    </location>
</feature>
<accession>A0A1H9UVU3</accession>
<sequence>MKITIPQNKEIKKAYAEEEIWYLAHRALNVSYKSLAKYLARNLVLIDKGFRAVLVSKKKKGEVSRSDIEIAALGILALGSLYKGISQKKKINLLEAAVLGVAFSGFLILNSHGGKRRVIPG</sequence>
<dbReference type="RefSeq" id="WP_090887790.1">
    <property type="nucleotide sequence ID" value="NZ_FOGG01000034.1"/>
</dbReference>
<name>A0A1H9UVU3_9SPHI</name>
<keyword evidence="1" id="KW-1133">Transmembrane helix</keyword>
<evidence type="ECO:0000313" key="3">
    <source>
        <dbReference type="Proteomes" id="UP000199572"/>
    </source>
</evidence>
<keyword evidence="1" id="KW-0812">Transmembrane</keyword>
<organism evidence="2 3">
    <name type="scientific">Pedobacter rhizosphaerae</name>
    <dbReference type="NCBI Taxonomy" id="390241"/>
    <lineage>
        <taxon>Bacteria</taxon>
        <taxon>Pseudomonadati</taxon>
        <taxon>Bacteroidota</taxon>
        <taxon>Sphingobacteriia</taxon>
        <taxon>Sphingobacteriales</taxon>
        <taxon>Sphingobacteriaceae</taxon>
        <taxon>Pedobacter</taxon>
    </lineage>
</organism>